<dbReference type="SUPFAM" id="SSF49265">
    <property type="entry name" value="Fibronectin type III"/>
    <property type="match status" value="1"/>
</dbReference>
<reference evidence="2 3" key="1">
    <citation type="submission" date="2024-05" db="EMBL/GenBank/DDBJ databases">
        <title>Genome sequencing and assembly of Indian major carp, Cirrhinus mrigala (Hamilton, 1822).</title>
        <authorList>
            <person name="Mohindra V."/>
            <person name="Chowdhury L.M."/>
            <person name="Lal K."/>
            <person name="Jena J.K."/>
        </authorList>
    </citation>
    <scope>NUCLEOTIDE SEQUENCE [LARGE SCALE GENOMIC DNA]</scope>
    <source>
        <strain evidence="2">CM1030</strain>
        <tissue evidence="2">Blood</tissue>
    </source>
</reference>
<proteinExistence type="predicted"/>
<dbReference type="InterPro" id="IPR013783">
    <property type="entry name" value="Ig-like_fold"/>
</dbReference>
<dbReference type="EMBL" id="JAMKFB020000020">
    <property type="protein sequence ID" value="KAL0163630.1"/>
    <property type="molecule type" value="Genomic_DNA"/>
</dbReference>
<comment type="caution">
    <text evidence="2">The sequence shown here is derived from an EMBL/GenBank/DDBJ whole genome shotgun (WGS) entry which is preliminary data.</text>
</comment>
<dbReference type="AlphaFoldDB" id="A0ABD0NQX1"/>
<accession>A0ABD0NQX1</accession>
<protein>
    <recommendedName>
        <fullName evidence="1">Fibronectin type-III domain-containing protein</fullName>
    </recommendedName>
</protein>
<dbReference type="InterPro" id="IPR003961">
    <property type="entry name" value="FN3_dom"/>
</dbReference>
<dbReference type="Proteomes" id="UP001529510">
    <property type="component" value="Unassembled WGS sequence"/>
</dbReference>
<dbReference type="InterPro" id="IPR050650">
    <property type="entry name" value="Type-II_Cytokine-TF_Rcpt"/>
</dbReference>
<dbReference type="Gene3D" id="2.60.40.10">
    <property type="entry name" value="Immunoglobulins"/>
    <property type="match status" value="1"/>
</dbReference>
<evidence type="ECO:0000259" key="1">
    <source>
        <dbReference type="Pfam" id="PF01108"/>
    </source>
</evidence>
<dbReference type="PANTHER" id="PTHR20859:SF86">
    <property type="entry name" value="INTERLEUKIN-20 RECEPTOR SUBUNIT ALPHA"/>
    <property type="match status" value="1"/>
</dbReference>
<name>A0ABD0NQX1_CIRMR</name>
<feature type="non-terminal residue" evidence="2">
    <location>
        <position position="68"/>
    </location>
</feature>
<sequence length="68" mass="8028">YGDEEENSTAQVRWRRVKHCISITQNECDVSQETFNLEDDYYARVRAVSANTQSVWTESMTRFSPEFD</sequence>
<dbReference type="InterPro" id="IPR036116">
    <property type="entry name" value="FN3_sf"/>
</dbReference>
<organism evidence="2 3">
    <name type="scientific">Cirrhinus mrigala</name>
    <name type="common">Mrigala</name>
    <dbReference type="NCBI Taxonomy" id="683832"/>
    <lineage>
        <taxon>Eukaryota</taxon>
        <taxon>Metazoa</taxon>
        <taxon>Chordata</taxon>
        <taxon>Craniata</taxon>
        <taxon>Vertebrata</taxon>
        <taxon>Euteleostomi</taxon>
        <taxon>Actinopterygii</taxon>
        <taxon>Neopterygii</taxon>
        <taxon>Teleostei</taxon>
        <taxon>Ostariophysi</taxon>
        <taxon>Cypriniformes</taxon>
        <taxon>Cyprinidae</taxon>
        <taxon>Labeoninae</taxon>
        <taxon>Labeonini</taxon>
        <taxon>Cirrhinus</taxon>
    </lineage>
</organism>
<dbReference type="PANTHER" id="PTHR20859">
    <property type="entry name" value="INTERFERON/INTERLEUKIN RECEPTOR"/>
    <property type="match status" value="1"/>
</dbReference>
<dbReference type="Pfam" id="PF01108">
    <property type="entry name" value="Tissue_fac"/>
    <property type="match status" value="1"/>
</dbReference>
<feature type="domain" description="Fibronectin type-III" evidence="1">
    <location>
        <begin position="9"/>
        <end position="56"/>
    </location>
</feature>
<evidence type="ECO:0000313" key="2">
    <source>
        <dbReference type="EMBL" id="KAL0163630.1"/>
    </source>
</evidence>
<gene>
    <name evidence="2" type="ORF">M9458_039383</name>
</gene>
<evidence type="ECO:0000313" key="3">
    <source>
        <dbReference type="Proteomes" id="UP001529510"/>
    </source>
</evidence>
<keyword evidence="3" id="KW-1185">Reference proteome</keyword>
<feature type="non-terminal residue" evidence="2">
    <location>
        <position position="1"/>
    </location>
</feature>